<evidence type="ECO:0000313" key="1">
    <source>
        <dbReference type="EMBL" id="PKX77243.1"/>
    </source>
</evidence>
<accession>A0AAX0V9W6</accession>
<dbReference type="RefSeq" id="WP_089535107.1">
    <property type="nucleotide sequence ID" value="NZ_CP017275.1"/>
</dbReference>
<comment type="caution">
    <text evidence="1">The sequence shown here is derived from an EMBL/GenBank/DDBJ whole genome shotgun (WGS) entry which is preliminary data.</text>
</comment>
<proteinExistence type="predicted"/>
<gene>
    <name evidence="1" type="ORF">CUR37_07190</name>
</gene>
<dbReference type="EMBL" id="MKGH01000036">
    <property type="protein sequence ID" value="PKX77243.1"/>
    <property type="molecule type" value="Genomic_DNA"/>
</dbReference>
<reference evidence="1 2" key="1">
    <citation type="submission" date="2016-09" db="EMBL/GenBank/DDBJ databases">
        <authorList>
            <person name="Inglin R.C."/>
        </authorList>
    </citation>
    <scope>NUCLEOTIDE SEQUENCE [LARGE SCALE GENOMIC DNA]</scope>
    <source>
        <strain evidence="1 2">RI-517</strain>
    </source>
</reference>
<protein>
    <submittedName>
        <fullName evidence="1">Uncharacterized protein</fullName>
    </submittedName>
</protein>
<dbReference type="Proteomes" id="UP000234349">
    <property type="component" value="Unassembled WGS sequence"/>
</dbReference>
<name>A0AAX0V9W6_LATSK</name>
<organism evidence="1 2">
    <name type="scientific">Latilactobacillus sakei</name>
    <name type="common">Lactobacillus sakei</name>
    <dbReference type="NCBI Taxonomy" id="1599"/>
    <lineage>
        <taxon>Bacteria</taxon>
        <taxon>Bacillati</taxon>
        <taxon>Bacillota</taxon>
        <taxon>Bacilli</taxon>
        <taxon>Lactobacillales</taxon>
        <taxon>Lactobacillaceae</taxon>
        <taxon>Latilactobacillus</taxon>
    </lineage>
</organism>
<evidence type="ECO:0000313" key="2">
    <source>
        <dbReference type="Proteomes" id="UP000234349"/>
    </source>
</evidence>
<sequence>MEHEKVKFPKRLYDALQDYGLPENGNESWPVGTISGLYDQWREEESSVLGTFIDENADNQWLLIDAVRYGYEAEPEPQWGIKAGNCYMIDSCLWRFANVTPELVIDCEADFDEKYEAYEIVRLLGFGEVVDLNKEGKAYD</sequence>
<dbReference type="AlphaFoldDB" id="A0AAX0V9W6"/>